<dbReference type="GO" id="GO:0009882">
    <property type="term" value="F:blue light photoreceptor activity"/>
    <property type="evidence" value="ECO:0007669"/>
    <property type="project" value="InterPro"/>
</dbReference>
<dbReference type="EMBL" id="FTOQ01000013">
    <property type="protein sequence ID" value="SIT06009.1"/>
    <property type="molecule type" value="Genomic_DNA"/>
</dbReference>
<keyword evidence="3" id="KW-1185">Reference proteome</keyword>
<dbReference type="Gene3D" id="3.30.70.100">
    <property type="match status" value="1"/>
</dbReference>
<dbReference type="OrthoDB" id="196105at2"/>
<gene>
    <name evidence="2" type="ORF">SAMN05421759_11310</name>
</gene>
<dbReference type="PROSITE" id="PS50925">
    <property type="entry name" value="BLUF"/>
    <property type="match status" value="1"/>
</dbReference>
<dbReference type="AlphaFoldDB" id="A0A1N7P6E4"/>
<dbReference type="SUPFAM" id="SSF54975">
    <property type="entry name" value="Acylphosphatase/BLUF domain-like"/>
    <property type="match status" value="1"/>
</dbReference>
<dbReference type="Pfam" id="PF04940">
    <property type="entry name" value="BLUF"/>
    <property type="match status" value="1"/>
</dbReference>
<name>A0A1N7P6E4_9RHOB</name>
<feature type="domain" description="BLUF" evidence="1">
    <location>
        <begin position="1"/>
        <end position="92"/>
    </location>
</feature>
<accession>A0A1N7P6E4</accession>
<organism evidence="2 3">
    <name type="scientific">Roseivivax lentus</name>
    <dbReference type="NCBI Taxonomy" id="633194"/>
    <lineage>
        <taxon>Bacteria</taxon>
        <taxon>Pseudomonadati</taxon>
        <taxon>Pseudomonadota</taxon>
        <taxon>Alphaproteobacteria</taxon>
        <taxon>Rhodobacterales</taxon>
        <taxon>Roseobacteraceae</taxon>
        <taxon>Roseivivax</taxon>
    </lineage>
</organism>
<dbReference type="GO" id="GO:0071949">
    <property type="term" value="F:FAD binding"/>
    <property type="evidence" value="ECO:0007669"/>
    <property type="project" value="InterPro"/>
</dbReference>
<sequence length="141" mass="15728">MEYLIYRSRALVAPRSAACDSIVVVSQRNNTLLGLTGFLHAEEGLFIQYLEGSPDVLWPLYERLHSDLRHTDLVMLGHGTVGRRRFSDWSMGYSSTNVLVFEDFLGEVSFKKQTEQASCSEALTFLAVAAARLDLGISDPL</sequence>
<dbReference type="SMART" id="SM01034">
    <property type="entry name" value="BLUF"/>
    <property type="match status" value="1"/>
</dbReference>
<dbReference type="InterPro" id="IPR007024">
    <property type="entry name" value="BLUF_domain"/>
</dbReference>
<evidence type="ECO:0000313" key="2">
    <source>
        <dbReference type="EMBL" id="SIT06009.1"/>
    </source>
</evidence>
<evidence type="ECO:0000313" key="3">
    <source>
        <dbReference type="Proteomes" id="UP000186684"/>
    </source>
</evidence>
<dbReference type="Proteomes" id="UP000186684">
    <property type="component" value="Unassembled WGS sequence"/>
</dbReference>
<protein>
    <submittedName>
        <fullName evidence="2">Sensors of blue-light using FAD</fullName>
    </submittedName>
</protein>
<reference evidence="3" key="1">
    <citation type="submission" date="2017-01" db="EMBL/GenBank/DDBJ databases">
        <authorList>
            <person name="Varghese N."/>
            <person name="Submissions S."/>
        </authorList>
    </citation>
    <scope>NUCLEOTIDE SEQUENCE [LARGE SCALE GENOMIC DNA]</scope>
    <source>
        <strain evidence="3">DSM 29430</strain>
    </source>
</reference>
<dbReference type="RefSeq" id="WP_159441677.1">
    <property type="nucleotide sequence ID" value="NZ_FTOQ01000013.1"/>
</dbReference>
<evidence type="ECO:0000259" key="1">
    <source>
        <dbReference type="PROSITE" id="PS50925"/>
    </source>
</evidence>
<dbReference type="STRING" id="633194.SAMN05421759_11310"/>
<proteinExistence type="predicted"/>
<dbReference type="InterPro" id="IPR036046">
    <property type="entry name" value="Acylphosphatase-like_dom_sf"/>
</dbReference>